<evidence type="ECO:0000256" key="3">
    <source>
        <dbReference type="ARBA" id="ARBA00008342"/>
    </source>
</evidence>
<proteinExistence type="inferred from homology"/>
<evidence type="ECO:0000313" key="14">
    <source>
        <dbReference type="EMBL" id="GHD57434.1"/>
    </source>
</evidence>
<evidence type="ECO:0000259" key="12">
    <source>
        <dbReference type="Pfam" id="PF01648"/>
    </source>
</evidence>
<dbReference type="RefSeq" id="WP_189458655.1">
    <property type="nucleotide sequence ID" value="NZ_BMYO01000001.1"/>
</dbReference>
<dbReference type="InterPro" id="IPR041354">
    <property type="entry name" value="4PPT_N"/>
</dbReference>
<dbReference type="PRINTS" id="PR01399">
    <property type="entry name" value="ENTSNTHTASED"/>
</dbReference>
<evidence type="ECO:0000256" key="11">
    <source>
        <dbReference type="ARBA" id="ARBA00049191"/>
    </source>
</evidence>
<gene>
    <name evidence="14" type="ORF">GCM10007350_06110</name>
</gene>
<feature type="domain" description="4'-phosphopantetheinyl transferase" evidence="12">
    <location>
        <begin position="113"/>
        <end position="222"/>
    </location>
</feature>
<dbReference type="SUPFAM" id="SSF56214">
    <property type="entry name" value="4'-phosphopantetheinyl transferase"/>
    <property type="match status" value="1"/>
</dbReference>
<dbReference type="Pfam" id="PF01648">
    <property type="entry name" value="ACPS"/>
    <property type="match status" value="1"/>
</dbReference>
<dbReference type="InterPro" id="IPR037143">
    <property type="entry name" value="4-PPantetheinyl_Trfase_dom_sf"/>
</dbReference>
<comment type="pathway">
    <text evidence="2">Siderophore biosynthesis; enterobactin biosynthesis.</text>
</comment>
<evidence type="ECO:0000256" key="2">
    <source>
        <dbReference type="ARBA" id="ARBA00004993"/>
    </source>
</evidence>
<evidence type="ECO:0000256" key="8">
    <source>
        <dbReference type="ARBA" id="ARBA00029894"/>
    </source>
</evidence>
<comment type="catalytic activity">
    <reaction evidence="10">
        <text>apo-[aryl-carrier protein] + CoA = holo-[aryl-carrier protein] + adenosine 3',5'-bisphosphate + H(+)</text>
        <dbReference type="Rhea" id="RHEA:48404"/>
        <dbReference type="Rhea" id="RHEA-COMP:15903"/>
        <dbReference type="Rhea" id="RHEA-COMP:17557"/>
        <dbReference type="ChEBI" id="CHEBI:15378"/>
        <dbReference type="ChEBI" id="CHEBI:29999"/>
        <dbReference type="ChEBI" id="CHEBI:57287"/>
        <dbReference type="ChEBI" id="CHEBI:58343"/>
        <dbReference type="ChEBI" id="CHEBI:64479"/>
    </reaction>
</comment>
<keyword evidence="7" id="KW-0259">Enterobactin biosynthesis</keyword>
<dbReference type="Proteomes" id="UP000604737">
    <property type="component" value="Unassembled WGS sequence"/>
</dbReference>
<evidence type="ECO:0000256" key="4">
    <source>
        <dbReference type="ARBA" id="ARBA00011503"/>
    </source>
</evidence>
<dbReference type="EMBL" id="BMYO01000001">
    <property type="protein sequence ID" value="GHD57434.1"/>
    <property type="molecule type" value="Genomic_DNA"/>
</dbReference>
<dbReference type="Gene3D" id="3.90.470.20">
    <property type="entry name" value="4'-phosphopantetheinyl transferase domain"/>
    <property type="match status" value="1"/>
</dbReference>
<comment type="caution">
    <text evidence="14">The sequence shown here is derived from an EMBL/GenBank/DDBJ whole genome shotgun (WGS) entry which is preliminary data.</text>
</comment>
<name>A0ABQ3GXH6_9NEIS</name>
<comment type="similarity">
    <text evidence="3">Belongs to the P-Pant transferase superfamily. EntD family.</text>
</comment>
<comment type="subunit">
    <text evidence="4">EntB, EntD, EntE, and EntF form a multienzyme complex called enterobactin synthase.</text>
</comment>
<dbReference type="PANTHER" id="PTHR38096:SF1">
    <property type="entry name" value="ENTEROBACTIN SYNTHASE COMPONENT D"/>
    <property type="match status" value="1"/>
</dbReference>
<dbReference type="PANTHER" id="PTHR38096">
    <property type="entry name" value="ENTEROBACTIN SYNTHASE COMPONENT D"/>
    <property type="match status" value="1"/>
</dbReference>
<evidence type="ECO:0000256" key="7">
    <source>
        <dbReference type="ARBA" id="ARBA00023191"/>
    </source>
</evidence>
<evidence type="ECO:0000256" key="6">
    <source>
        <dbReference type="ARBA" id="ARBA00022679"/>
    </source>
</evidence>
<evidence type="ECO:0000259" key="13">
    <source>
        <dbReference type="Pfam" id="PF17837"/>
    </source>
</evidence>
<accession>A0ABQ3GXH6</accession>
<evidence type="ECO:0000256" key="9">
    <source>
        <dbReference type="ARBA" id="ARBA00031996"/>
    </source>
</evidence>
<protein>
    <recommendedName>
        <fullName evidence="5">Enterobactin synthase component D</fullName>
    </recommendedName>
    <alternativeName>
        <fullName evidence="8">4'-phosphopantetheinyl transferase EntD</fullName>
    </alternativeName>
    <alternativeName>
        <fullName evidence="9">Enterochelin synthase D</fullName>
    </alternativeName>
</protein>
<evidence type="ECO:0000256" key="10">
    <source>
        <dbReference type="ARBA" id="ARBA00049176"/>
    </source>
</evidence>
<dbReference type="Pfam" id="PF17837">
    <property type="entry name" value="4PPT_N"/>
    <property type="match status" value="1"/>
</dbReference>
<reference evidence="15" key="1">
    <citation type="journal article" date="2019" name="Int. J. Syst. Evol. Microbiol.">
        <title>The Global Catalogue of Microorganisms (GCM) 10K type strain sequencing project: providing services to taxonomists for standard genome sequencing and annotation.</title>
        <authorList>
            <consortium name="The Broad Institute Genomics Platform"/>
            <consortium name="The Broad Institute Genome Sequencing Center for Infectious Disease"/>
            <person name="Wu L."/>
            <person name="Ma J."/>
        </authorList>
    </citation>
    <scope>NUCLEOTIDE SEQUENCE [LARGE SCALE GENOMIC DNA]</scope>
    <source>
        <strain evidence="15">KCTC 23701</strain>
    </source>
</reference>
<evidence type="ECO:0000256" key="1">
    <source>
        <dbReference type="ARBA" id="ARBA00003937"/>
    </source>
</evidence>
<organism evidence="14 15">
    <name type="scientific">Jeongeupia chitinilytica</name>
    <dbReference type="NCBI Taxonomy" id="1041641"/>
    <lineage>
        <taxon>Bacteria</taxon>
        <taxon>Pseudomonadati</taxon>
        <taxon>Pseudomonadota</taxon>
        <taxon>Betaproteobacteria</taxon>
        <taxon>Neisseriales</taxon>
        <taxon>Chitinibacteraceae</taxon>
        <taxon>Jeongeupia</taxon>
    </lineage>
</organism>
<sequence>MVSDNDFPALAVLPSGVCMSAQRFGFDEAALQRYDPALLPAALAGAALKRKVEFLAGRYCARDALRQAGHDGEAALAVGDDRAPQWPAGWVGAITHSHGTALAAVAPAALQAGLGIDVEPWVDAARAERLRDQVGTTAEWQHLPAGTSEAEWFTSVFSMKESLFKALYPQVRRYFGFHDAEVVAAGTGTATLRLTTTLSDACPQGAEYTLQLARSNDFVLSLCAVPAGHQG</sequence>
<keyword evidence="6 14" id="KW-0808">Transferase</keyword>
<comment type="catalytic activity">
    <reaction evidence="11">
        <text>apo-[peptidyl-carrier protein] + CoA = holo-[peptidyl-carrier protein] + adenosine 3',5'-bisphosphate + H(+)</text>
        <dbReference type="Rhea" id="RHEA:46228"/>
        <dbReference type="Rhea" id="RHEA-COMP:11479"/>
        <dbReference type="Rhea" id="RHEA-COMP:11480"/>
        <dbReference type="ChEBI" id="CHEBI:15378"/>
        <dbReference type="ChEBI" id="CHEBI:29999"/>
        <dbReference type="ChEBI" id="CHEBI:57287"/>
        <dbReference type="ChEBI" id="CHEBI:58343"/>
        <dbReference type="ChEBI" id="CHEBI:64479"/>
    </reaction>
</comment>
<evidence type="ECO:0000313" key="15">
    <source>
        <dbReference type="Proteomes" id="UP000604737"/>
    </source>
</evidence>
<dbReference type="GO" id="GO:0016740">
    <property type="term" value="F:transferase activity"/>
    <property type="evidence" value="ECO:0007669"/>
    <property type="project" value="UniProtKB-KW"/>
</dbReference>
<evidence type="ECO:0000256" key="5">
    <source>
        <dbReference type="ARBA" id="ARBA00019087"/>
    </source>
</evidence>
<feature type="domain" description="4'-phosphopantetheinyl transferase N-terminal" evidence="13">
    <location>
        <begin position="41"/>
        <end position="106"/>
    </location>
</feature>
<dbReference type="InterPro" id="IPR008278">
    <property type="entry name" value="4-PPantetheinyl_Trfase_dom"/>
</dbReference>
<dbReference type="InterPro" id="IPR003542">
    <property type="entry name" value="Enbac_synth_compD-like"/>
</dbReference>
<comment type="function">
    <text evidence="1">Involved in the biosynthesis of the siderophore enterobactin (enterochelin), which is a macrocyclic trimeric lactone of N-(2,3-dihydroxybenzoyl)-serine. The serine trilactone serves as a scaffolding for the three catechol functionalities that provide hexadentate coordination for the tightly ligated iron(2+) atoms. Plays an essential role in the assembly of the enterobactin by catalyzing the transfer of the 4'-phosphopantetheine (Ppant) moiety from coenzyme A to the apo-domains of both EntB (ArCP domain) and EntF (PCP domain) to yield their holo-forms which make them competent for the activation of 2,3-dihydroxybenzoate (DHB) and L-serine, respectively.</text>
</comment>
<keyword evidence="15" id="KW-1185">Reference proteome</keyword>